<keyword evidence="2" id="KW-1185">Reference proteome</keyword>
<dbReference type="Proteomes" id="UP000250078">
    <property type="component" value="Unassembled WGS sequence"/>
</dbReference>
<protein>
    <submittedName>
        <fullName evidence="1">Uncharacterized protein</fullName>
    </submittedName>
</protein>
<reference evidence="1 2" key="1">
    <citation type="journal article" date="2016" name="Nat. Commun.">
        <title>Ectomycorrhizal ecology is imprinted in the genome of the dominant symbiotic fungus Cenococcum geophilum.</title>
        <authorList>
            <consortium name="DOE Joint Genome Institute"/>
            <person name="Peter M."/>
            <person name="Kohler A."/>
            <person name="Ohm R.A."/>
            <person name="Kuo A."/>
            <person name="Krutzmann J."/>
            <person name="Morin E."/>
            <person name="Arend M."/>
            <person name="Barry K.W."/>
            <person name="Binder M."/>
            <person name="Choi C."/>
            <person name="Clum A."/>
            <person name="Copeland A."/>
            <person name="Grisel N."/>
            <person name="Haridas S."/>
            <person name="Kipfer T."/>
            <person name="LaButti K."/>
            <person name="Lindquist E."/>
            <person name="Lipzen A."/>
            <person name="Maire R."/>
            <person name="Meier B."/>
            <person name="Mihaltcheva S."/>
            <person name="Molinier V."/>
            <person name="Murat C."/>
            <person name="Poggeler S."/>
            <person name="Quandt C.A."/>
            <person name="Sperisen C."/>
            <person name="Tritt A."/>
            <person name="Tisserant E."/>
            <person name="Crous P.W."/>
            <person name="Henrissat B."/>
            <person name="Nehls U."/>
            <person name="Egli S."/>
            <person name="Spatafora J.W."/>
            <person name="Grigoriev I.V."/>
            <person name="Martin F.M."/>
        </authorList>
    </citation>
    <scope>NUCLEOTIDE SEQUENCE [LARGE SCALE GENOMIC DNA]</scope>
    <source>
        <strain evidence="1 2">1.58</strain>
    </source>
</reference>
<gene>
    <name evidence="1" type="ORF">K441DRAFT_682890</name>
</gene>
<proteinExistence type="predicted"/>
<sequence>MRHKSGKIYPDEAPEPVPYRSAPPSNLPDLSSRQGQGGVAPRPSYRRGKNIRRASNGNYDSRSPTSSRTSNPSLSRTPTLPTTLGPSPEDIAHQNIGGCADADDSDISTSKSTQSTQVGTSDRRTFYSPTELSERDFSVSTSGLKANDDSILDVATNTVAKLPDELVSKTKELIIQSPDAGSEGWFSSPDNGLQYVFVVQRGLPYIWFRNSGLKLAVDELFSSSLISGNPPVSNGMKGKSERLDSAFATRSSDFFTLGKVFATLFTEPWSEANRSRESPNVSKVLFGEKVFTQISRFVVVQMGKGFCYACPILMYGGQGTLKPGCNPSEHAIAYMQGDNPTLFDGERNLTKLPIEIVPSATDTQHLDRASRIRFGRGQVIQHNVKAKEIGHVAEHHLSRLLAYWREEICRECGCGCVNGSNAEDTPSFQGSSSVEKIEEVVLRTYSPFPANLDHKQPNGHSPRRDVIQLNGIEYVIISEVGGQLHSGFETVRKPRSFFKKGRSFMVFWPELAGNPESERTIYWKIRRFVVIRTRSTHCLCLPMSTYQGQGTTKAGVSIQDHAAVVPVSSHIKLQEEEQLTKSPLYIKTEDPSITIDPASRINFAKVYTVEYNLKVRNLGRIISDSIQLMEKYFAETIKLVV</sequence>
<accession>A0ACC8ENC8</accession>
<organism evidence="1 2">
    <name type="scientific">Cenococcum geophilum 1.58</name>
    <dbReference type="NCBI Taxonomy" id="794803"/>
    <lineage>
        <taxon>Eukaryota</taxon>
        <taxon>Fungi</taxon>
        <taxon>Dikarya</taxon>
        <taxon>Ascomycota</taxon>
        <taxon>Pezizomycotina</taxon>
        <taxon>Dothideomycetes</taxon>
        <taxon>Pleosporomycetidae</taxon>
        <taxon>Gloniales</taxon>
        <taxon>Gloniaceae</taxon>
        <taxon>Cenococcum</taxon>
    </lineage>
</organism>
<evidence type="ECO:0000313" key="1">
    <source>
        <dbReference type="EMBL" id="OCK87065.1"/>
    </source>
</evidence>
<name>A0ACC8ENC8_9PEZI</name>
<evidence type="ECO:0000313" key="2">
    <source>
        <dbReference type="Proteomes" id="UP000250078"/>
    </source>
</evidence>
<dbReference type="EMBL" id="KV748272">
    <property type="protein sequence ID" value="OCK87065.1"/>
    <property type="molecule type" value="Genomic_DNA"/>
</dbReference>